<organism evidence="2 3">
    <name type="scientific">Nonomuraea ferruginea</name>
    <dbReference type="NCBI Taxonomy" id="46174"/>
    <lineage>
        <taxon>Bacteria</taxon>
        <taxon>Bacillati</taxon>
        <taxon>Actinomycetota</taxon>
        <taxon>Actinomycetes</taxon>
        <taxon>Streptosporangiales</taxon>
        <taxon>Streptosporangiaceae</taxon>
        <taxon>Nonomuraea</taxon>
    </lineage>
</organism>
<evidence type="ECO:0000313" key="2">
    <source>
        <dbReference type="EMBL" id="MDA0641917.1"/>
    </source>
</evidence>
<proteinExistence type="predicted"/>
<feature type="transmembrane region" description="Helical" evidence="1">
    <location>
        <begin position="27"/>
        <end position="49"/>
    </location>
</feature>
<dbReference type="EMBL" id="JAPNUD010000032">
    <property type="protein sequence ID" value="MDA0641917.1"/>
    <property type="molecule type" value="Genomic_DNA"/>
</dbReference>
<keyword evidence="1" id="KW-1133">Transmembrane helix</keyword>
<accession>A0ABT4SXI0</accession>
<dbReference type="Proteomes" id="UP001212498">
    <property type="component" value="Unassembled WGS sequence"/>
</dbReference>
<keyword evidence="3" id="KW-1185">Reference proteome</keyword>
<evidence type="ECO:0000256" key="1">
    <source>
        <dbReference type="SAM" id="Phobius"/>
    </source>
</evidence>
<protein>
    <recommendedName>
        <fullName evidence="4">Late embryogenesis abundant protein LEA-2 subgroup domain-containing protein</fullName>
    </recommendedName>
</protein>
<dbReference type="RefSeq" id="WP_271276613.1">
    <property type="nucleotide sequence ID" value="NZ_BAABFD010000019.1"/>
</dbReference>
<evidence type="ECO:0000313" key="3">
    <source>
        <dbReference type="Proteomes" id="UP001212498"/>
    </source>
</evidence>
<evidence type="ECO:0008006" key="4">
    <source>
        <dbReference type="Google" id="ProtNLM"/>
    </source>
</evidence>
<comment type="caution">
    <text evidence="2">The sequence shown here is derived from an EMBL/GenBank/DDBJ whole genome shotgun (WGS) entry which is preliminary data.</text>
</comment>
<reference evidence="2 3" key="1">
    <citation type="submission" date="2022-11" db="EMBL/GenBank/DDBJ databases">
        <title>Nonomuraea corallina sp. nov., a new species of the genus Nonomuraea isolated from sea side sediment in Thai sea.</title>
        <authorList>
            <person name="Ngamcharungchit C."/>
            <person name="Matsumoto A."/>
            <person name="Suriyachadkun C."/>
            <person name="Panbangred W."/>
            <person name="Inahashi Y."/>
            <person name="Intra B."/>
        </authorList>
    </citation>
    <scope>NUCLEOTIDE SEQUENCE [LARGE SCALE GENOMIC DNA]</scope>
    <source>
        <strain evidence="2 3">DSM 43553</strain>
    </source>
</reference>
<name>A0ABT4SXI0_9ACTN</name>
<keyword evidence="1" id="KW-0812">Transmembrane</keyword>
<keyword evidence="1" id="KW-0472">Membrane</keyword>
<sequence length="180" mass="19442">MISDDVWDRLDHSAGTAGKREVRRMSAAFGALAAVVLLVLGASVSGLAVPRLTHGAPDPHISVLSDDADRIRYTSMRLRHTVVNDGWFPVTVTGVGLRADGIRLAEVESPAFPVTVGSGEKLSMTLGLEVVDCDRAQATVPELVLRVERWWGSQTTSSSGEDPLFGESSWEFHLRSACDR</sequence>
<gene>
    <name evidence="2" type="ORF">OUY24_14905</name>
</gene>